<organism evidence="1 2">
    <name type="scientific">Aspergillus transmontanensis</name>
    <dbReference type="NCBI Taxonomy" id="1034304"/>
    <lineage>
        <taxon>Eukaryota</taxon>
        <taxon>Fungi</taxon>
        <taxon>Dikarya</taxon>
        <taxon>Ascomycota</taxon>
        <taxon>Pezizomycotina</taxon>
        <taxon>Eurotiomycetes</taxon>
        <taxon>Eurotiomycetidae</taxon>
        <taxon>Eurotiales</taxon>
        <taxon>Aspergillaceae</taxon>
        <taxon>Aspergillus</taxon>
        <taxon>Aspergillus subgen. Circumdati</taxon>
    </lineage>
</organism>
<name>A0A5N6VQH2_9EURO</name>
<gene>
    <name evidence="1" type="ORF">BDV41DRAFT_566287</name>
</gene>
<evidence type="ECO:0000313" key="1">
    <source>
        <dbReference type="EMBL" id="KAE8310844.1"/>
    </source>
</evidence>
<sequence length="267" mass="30329">MLLRLLENGELHLSVYVYELEDFVDESALRRAVKALTQTKVVILTPGQRNARFSLIRDKSMGTTFLTIAIHHGFCDAFTRYLLERDLMRALEAPDDIQRGPRKLCLFRFRLTDTDEPIPWIIRRVQRELASHANYEHGLETLHSSGLPPAQCLVNVKLGTHTTQSTSVNGMAVHLRRDLKSWDVQLPTSIYLEVSQELSGISMKICYRSEHIGHQKAQLLFESFNDILGNINGEDFGVGRLITKGKLVDNMTCESSCISRFTNPEIS</sequence>
<accession>A0A5N6VQH2</accession>
<keyword evidence="2" id="KW-1185">Reference proteome</keyword>
<proteinExistence type="predicted"/>
<evidence type="ECO:0000313" key="2">
    <source>
        <dbReference type="Proteomes" id="UP000325433"/>
    </source>
</evidence>
<dbReference type="AlphaFoldDB" id="A0A5N6VQH2"/>
<protein>
    <submittedName>
        <fullName evidence="1">Uncharacterized protein</fullName>
    </submittedName>
</protein>
<dbReference type="EMBL" id="ML738349">
    <property type="protein sequence ID" value="KAE8310844.1"/>
    <property type="molecule type" value="Genomic_DNA"/>
</dbReference>
<reference evidence="2" key="1">
    <citation type="submission" date="2019-04" db="EMBL/GenBank/DDBJ databases">
        <title>Friends and foes A comparative genomics studyof 23 Aspergillus species from section Flavi.</title>
        <authorList>
            <consortium name="DOE Joint Genome Institute"/>
            <person name="Kjaerbolling I."/>
            <person name="Vesth T."/>
            <person name="Frisvad J.C."/>
            <person name="Nybo J.L."/>
            <person name="Theobald S."/>
            <person name="Kildgaard S."/>
            <person name="Isbrandt T."/>
            <person name="Kuo A."/>
            <person name="Sato A."/>
            <person name="Lyhne E.K."/>
            <person name="Kogle M.E."/>
            <person name="Wiebenga A."/>
            <person name="Kun R.S."/>
            <person name="Lubbers R.J."/>
            <person name="Makela M.R."/>
            <person name="Barry K."/>
            <person name="Chovatia M."/>
            <person name="Clum A."/>
            <person name="Daum C."/>
            <person name="Haridas S."/>
            <person name="He G."/>
            <person name="LaButti K."/>
            <person name="Lipzen A."/>
            <person name="Mondo S."/>
            <person name="Riley R."/>
            <person name="Salamov A."/>
            <person name="Simmons B.A."/>
            <person name="Magnuson J.K."/>
            <person name="Henrissat B."/>
            <person name="Mortensen U.H."/>
            <person name="Larsen T.O."/>
            <person name="Devries R.P."/>
            <person name="Grigoriev I.V."/>
            <person name="Machida M."/>
            <person name="Baker S.E."/>
            <person name="Andersen M.R."/>
        </authorList>
    </citation>
    <scope>NUCLEOTIDE SEQUENCE [LARGE SCALE GENOMIC DNA]</scope>
    <source>
        <strain evidence="2">CBS 130015</strain>
    </source>
</reference>
<dbReference type="Proteomes" id="UP000325433">
    <property type="component" value="Unassembled WGS sequence"/>
</dbReference>